<evidence type="ECO:0000313" key="3">
    <source>
        <dbReference type="Proteomes" id="UP000824890"/>
    </source>
</evidence>
<comment type="caution">
    <text evidence="2">The sequence shown here is derived from an EMBL/GenBank/DDBJ whole genome shotgun (WGS) entry which is preliminary data.</text>
</comment>
<dbReference type="PANTHER" id="PTHR36041:SF2">
    <property type="entry name" value="SUCCINATE DEHYDROGENASE SUBUNIT 7A, MITOCHONDRIAL-RELATED"/>
    <property type="match status" value="1"/>
</dbReference>
<proteinExistence type="predicted"/>
<feature type="non-terminal residue" evidence="2">
    <location>
        <position position="1"/>
    </location>
</feature>
<dbReference type="InterPro" id="IPR034573">
    <property type="entry name" value="SDH7"/>
</dbReference>
<dbReference type="Proteomes" id="UP000824890">
    <property type="component" value="Unassembled WGS sequence"/>
</dbReference>
<feature type="chain" id="PRO_5047323080" evidence="1">
    <location>
        <begin position="25"/>
        <end position="115"/>
    </location>
</feature>
<dbReference type="EMBL" id="JAGKQM010000018">
    <property type="protein sequence ID" value="KAH0864177.1"/>
    <property type="molecule type" value="Genomic_DNA"/>
</dbReference>
<gene>
    <name evidence="2" type="ORF">HID58_081388</name>
</gene>
<sequence length="115" mass="13183">DFALSPSILRLHLLLLFFAFTSSSQKTTRFHLTSDLLSRFLDRILLTNMKKDGGALSQSRRGFHVELGAREKDLLAENDALRRFKSHKRGMRQLKRVGDVITDVVVADRDILVHH</sequence>
<evidence type="ECO:0000313" key="2">
    <source>
        <dbReference type="EMBL" id="KAH0864177.1"/>
    </source>
</evidence>
<reference evidence="2 3" key="1">
    <citation type="submission" date="2021-05" db="EMBL/GenBank/DDBJ databases">
        <title>Genome Assembly of Synthetic Allotetraploid Brassica napus Reveals Homoeologous Exchanges between Subgenomes.</title>
        <authorList>
            <person name="Davis J.T."/>
        </authorList>
    </citation>
    <scope>NUCLEOTIDE SEQUENCE [LARGE SCALE GENOMIC DNA]</scope>
    <source>
        <strain evidence="3">cv. Da-Ae</strain>
        <tissue evidence="2">Seedling</tissue>
    </source>
</reference>
<protein>
    <submittedName>
        <fullName evidence="2">Uncharacterized protein</fullName>
    </submittedName>
</protein>
<organism evidence="2 3">
    <name type="scientific">Brassica napus</name>
    <name type="common">Rape</name>
    <dbReference type="NCBI Taxonomy" id="3708"/>
    <lineage>
        <taxon>Eukaryota</taxon>
        <taxon>Viridiplantae</taxon>
        <taxon>Streptophyta</taxon>
        <taxon>Embryophyta</taxon>
        <taxon>Tracheophyta</taxon>
        <taxon>Spermatophyta</taxon>
        <taxon>Magnoliopsida</taxon>
        <taxon>eudicotyledons</taxon>
        <taxon>Gunneridae</taxon>
        <taxon>Pentapetalae</taxon>
        <taxon>rosids</taxon>
        <taxon>malvids</taxon>
        <taxon>Brassicales</taxon>
        <taxon>Brassicaceae</taxon>
        <taxon>Brassiceae</taxon>
        <taxon>Brassica</taxon>
    </lineage>
</organism>
<evidence type="ECO:0000256" key="1">
    <source>
        <dbReference type="SAM" id="SignalP"/>
    </source>
</evidence>
<dbReference type="PANTHER" id="PTHR36041">
    <property type="entry name" value="SUCCINATE DEHYDROGENASE SUBUNIT 7A, MITOCHONDRIAL-RELATED"/>
    <property type="match status" value="1"/>
</dbReference>
<accession>A0ABQ7Y985</accession>
<feature type="signal peptide" evidence="1">
    <location>
        <begin position="1"/>
        <end position="24"/>
    </location>
</feature>
<keyword evidence="3" id="KW-1185">Reference proteome</keyword>
<keyword evidence="1" id="KW-0732">Signal</keyword>
<name>A0ABQ7Y985_BRANA</name>